<gene>
    <name evidence="10" type="ORF">DPBNPPHM_02409</name>
</gene>
<evidence type="ECO:0000259" key="8">
    <source>
        <dbReference type="Pfam" id="PF02770"/>
    </source>
</evidence>
<evidence type="ECO:0000259" key="7">
    <source>
        <dbReference type="Pfam" id="PF00441"/>
    </source>
</evidence>
<name>A0A5S9QPQ2_9GAMM</name>
<proteinExistence type="inferred from homology"/>
<evidence type="ECO:0000259" key="9">
    <source>
        <dbReference type="Pfam" id="PF02771"/>
    </source>
</evidence>
<evidence type="ECO:0000256" key="6">
    <source>
        <dbReference type="RuleBase" id="RU362125"/>
    </source>
</evidence>
<dbReference type="GO" id="GO:0016627">
    <property type="term" value="F:oxidoreductase activity, acting on the CH-CH group of donors"/>
    <property type="evidence" value="ECO:0007669"/>
    <property type="project" value="InterPro"/>
</dbReference>
<dbReference type="InterPro" id="IPR006091">
    <property type="entry name" value="Acyl-CoA_Oxase/DH_mid-dom"/>
</dbReference>
<dbReference type="InterPro" id="IPR036250">
    <property type="entry name" value="AcylCo_DH-like_C"/>
</dbReference>
<sequence length="398" mass="44638">MDALEQFRAETREWLEANCPESMRTPVPDMDSQSWGGRNAHFKSDEQKQWFDAMRDKFTFCPDWPVEYGGGGLSAQENTVLKEELKRISARPANINLGIWMAGPAIMEFGSEEQKRQHLPPIARGEMRWCQGYSEPGAGSDLAGLQTKAVREGDEFVINGSKIWTSYADESDYIYCLVRTNTDAPKREGITFLVFDMETEGVSTQPIELTNGDAHFCQTFFDNVRVPVANVIGEIDKGWTVAKRVLELERAMMSDIEESASRHEDSPAAIAKEYLGVTADGKIADPVLRDRIAQNAINSDAMEITMKRVFEEFAAQDPLAGMAMMIAKYQGTEEDKRKYQLILDIMGNRGLGWDGDAFTEDELRINKQHMLTYAHTIAGGTSEVQLNIIAKRILGLPD</sequence>
<keyword evidence="3 6" id="KW-0285">Flavoprotein</keyword>
<dbReference type="OrthoDB" id="6138585at2"/>
<evidence type="ECO:0000256" key="5">
    <source>
        <dbReference type="ARBA" id="ARBA00023002"/>
    </source>
</evidence>
<keyword evidence="5 6" id="KW-0560">Oxidoreductase</keyword>
<evidence type="ECO:0000256" key="1">
    <source>
        <dbReference type="ARBA" id="ARBA00001974"/>
    </source>
</evidence>
<dbReference type="InterPro" id="IPR009100">
    <property type="entry name" value="AcylCoA_DH/oxidase_NM_dom_sf"/>
</dbReference>
<protein>
    <submittedName>
        <fullName evidence="10">Acyl-CoA dehydrogenase FadE17</fullName>
        <ecNumber evidence="10">1.3.99.-</ecNumber>
    </submittedName>
</protein>
<evidence type="ECO:0000256" key="3">
    <source>
        <dbReference type="ARBA" id="ARBA00022630"/>
    </source>
</evidence>
<feature type="domain" description="Acyl-CoA oxidase/dehydrogenase middle" evidence="8">
    <location>
        <begin position="130"/>
        <end position="224"/>
    </location>
</feature>
<dbReference type="EMBL" id="CACSII010000020">
    <property type="protein sequence ID" value="CAA0119158.1"/>
    <property type="molecule type" value="Genomic_DNA"/>
</dbReference>
<accession>A0A5S9QPQ2</accession>
<evidence type="ECO:0000313" key="11">
    <source>
        <dbReference type="Proteomes" id="UP000434580"/>
    </source>
</evidence>
<evidence type="ECO:0000256" key="4">
    <source>
        <dbReference type="ARBA" id="ARBA00022827"/>
    </source>
</evidence>
<comment type="cofactor">
    <cofactor evidence="1 6">
        <name>FAD</name>
        <dbReference type="ChEBI" id="CHEBI:57692"/>
    </cofactor>
</comment>
<dbReference type="GO" id="GO:0005886">
    <property type="term" value="C:plasma membrane"/>
    <property type="evidence" value="ECO:0007669"/>
    <property type="project" value="TreeGrafter"/>
</dbReference>
<dbReference type="Pfam" id="PF02771">
    <property type="entry name" value="Acyl-CoA_dh_N"/>
    <property type="match status" value="1"/>
</dbReference>
<evidence type="ECO:0000256" key="2">
    <source>
        <dbReference type="ARBA" id="ARBA00009347"/>
    </source>
</evidence>
<dbReference type="InterPro" id="IPR037069">
    <property type="entry name" value="AcylCoA_DH/ox_N_sf"/>
</dbReference>
<dbReference type="SUPFAM" id="SSF56645">
    <property type="entry name" value="Acyl-CoA dehydrogenase NM domain-like"/>
    <property type="match status" value="1"/>
</dbReference>
<dbReference type="Proteomes" id="UP000434580">
    <property type="component" value="Unassembled WGS sequence"/>
</dbReference>
<dbReference type="Pfam" id="PF00441">
    <property type="entry name" value="Acyl-CoA_dh_1"/>
    <property type="match status" value="1"/>
</dbReference>
<comment type="similarity">
    <text evidence="2 6">Belongs to the acyl-CoA dehydrogenase family.</text>
</comment>
<dbReference type="Pfam" id="PF02770">
    <property type="entry name" value="Acyl-CoA_dh_M"/>
    <property type="match status" value="1"/>
</dbReference>
<dbReference type="Gene3D" id="2.40.110.10">
    <property type="entry name" value="Butyryl-CoA Dehydrogenase, subunit A, domain 2"/>
    <property type="match status" value="1"/>
</dbReference>
<dbReference type="Gene3D" id="1.10.540.10">
    <property type="entry name" value="Acyl-CoA dehydrogenase/oxidase, N-terminal domain"/>
    <property type="match status" value="1"/>
</dbReference>
<dbReference type="InterPro" id="IPR046373">
    <property type="entry name" value="Acyl-CoA_Oxase/DH_mid-dom_sf"/>
</dbReference>
<dbReference type="SUPFAM" id="SSF47203">
    <property type="entry name" value="Acyl-CoA dehydrogenase C-terminal domain-like"/>
    <property type="match status" value="1"/>
</dbReference>
<dbReference type="InterPro" id="IPR009075">
    <property type="entry name" value="AcylCo_DH/oxidase_C"/>
</dbReference>
<dbReference type="FunFam" id="2.40.110.10:FF:000011">
    <property type="entry name" value="Acyl-CoA dehydrogenase FadE34"/>
    <property type="match status" value="1"/>
</dbReference>
<dbReference type="PANTHER" id="PTHR43292:SF3">
    <property type="entry name" value="ACYL-COA DEHYDROGENASE FADE29"/>
    <property type="match status" value="1"/>
</dbReference>
<feature type="domain" description="Acyl-CoA dehydrogenase/oxidase N-terminal" evidence="9">
    <location>
        <begin position="5"/>
        <end position="126"/>
    </location>
</feature>
<dbReference type="EC" id="1.3.99.-" evidence="10"/>
<keyword evidence="4 6" id="KW-0274">FAD</keyword>
<dbReference type="PANTHER" id="PTHR43292">
    <property type="entry name" value="ACYL-COA DEHYDROGENASE"/>
    <property type="match status" value="1"/>
</dbReference>
<feature type="domain" description="Acyl-CoA dehydrogenase/oxidase C-terminal" evidence="7">
    <location>
        <begin position="236"/>
        <end position="394"/>
    </location>
</feature>
<dbReference type="Gene3D" id="1.20.140.10">
    <property type="entry name" value="Butyryl-CoA Dehydrogenase, subunit A, domain 3"/>
    <property type="match status" value="1"/>
</dbReference>
<organism evidence="10 11">
    <name type="scientific">BD1-7 clade bacterium</name>
    <dbReference type="NCBI Taxonomy" id="2029982"/>
    <lineage>
        <taxon>Bacteria</taxon>
        <taxon>Pseudomonadati</taxon>
        <taxon>Pseudomonadota</taxon>
        <taxon>Gammaproteobacteria</taxon>
        <taxon>Cellvibrionales</taxon>
        <taxon>Spongiibacteraceae</taxon>
        <taxon>BD1-7 clade</taxon>
    </lineage>
</organism>
<dbReference type="AlphaFoldDB" id="A0A5S9QPQ2"/>
<dbReference type="InterPro" id="IPR052161">
    <property type="entry name" value="Mycobact_Acyl-CoA_DH"/>
</dbReference>
<evidence type="ECO:0000313" key="10">
    <source>
        <dbReference type="EMBL" id="CAA0119158.1"/>
    </source>
</evidence>
<dbReference type="GO" id="GO:0050660">
    <property type="term" value="F:flavin adenine dinucleotide binding"/>
    <property type="evidence" value="ECO:0007669"/>
    <property type="project" value="InterPro"/>
</dbReference>
<dbReference type="InterPro" id="IPR013786">
    <property type="entry name" value="AcylCoA_DH/ox_N"/>
</dbReference>
<reference evidence="10 11" key="1">
    <citation type="submission" date="2019-11" db="EMBL/GenBank/DDBJ databases">
        <authorList>
            <person name="Holert J."/>
        </authorList>
    </citation>
    <scope>NUCLEOTIDE SEQUENCE [LARGE SCALE GENOMIC DNA]</scope>
    <source>
        <strain evidence="10">BC5_2</strain>
    </source>
</reference>